<proteinExistence type="inferred from homology"/>
<evidence type="ECO:0000256" key="11">
    <source>
        <dbReference type="ARBA" id="ARBA00052959"/>
    </source>
</evidence>
<dbReference type="Gene3D" id="3.30.470.20">
    <property type="entry name" value="ATP-grasp fold, B domain"/>
    <property type="match status" value="1"/>
</dbReference>
<dbReference type="EMBL" id="JAKMXF010000088">
    <property type="protein sequence ID" value="KAI6658505.1"/>
    <property type="molecule type" value="Genomic_DNA"/>
</dbReference>
<feature type="region of interest" description="Disordered" evidence="17">
    <location>
        <begin position="403"/>
        <end position="425"/>
    </location>
</feature>
<evidence type="ECO:0000256" key="4">
    <source>
        <dbReference type="ARBA" id="ARBA00022598"/>
    </source>
</evidence>
<dbReference type="PROSITE" id="PS51221">
    <property type="entry name" value="TTL"/>
    <property type="match status" value="1"/>
</dbReference>
<keyword evidence="4" id="KW-0436">Ligase</keyword>
<comment type="subcellular location">
    <subcellularLocation>
        <location evidence="1">Cytoplasm</location>
        <location evidence="1">Cytoskeleton</location>
        <location evidence="1">Cilium basal body</location>
    </subcellularLocation>
</comment>
<keyword evidence="10" id="KW-0966">Cell projection</keyword>
<dbReference type="GO" id="GO:0036064">
    <property type="term" value="C:ciliary basal body"/>
    <property type="evidence" value="ECO:0007669"/>
    <property type="project" value="TreeGrafter"/>
</dbReference>
<evidence type="ECO:0000256" key="16">
    <source>
        <dbReference type="ARBA" id="ARBA00083073"/>
    </source>
</evidence>
<dbReference type="FunFam" id="3.30.470.20:FF:000033">
    <property type="entry name" value="Probable tubulin polyglutamylase TTLL1"/>
    <property type="match status" value="1"/>
</dbReference>
<evidence type="ECO:0000256" key="15">
    <source>
        <dbReference type="ARBA" id="ARBA00080021"/>
    </source>
</evidence>
<dbReference type="Proteomes" id="UP001165289">
    <property type="component" value="Unassembled WGS sequence"/>
</dbReference>
<organism evidence="18 19">
    <name type="scientific">Oopsacas minuta</name>
    <dbReference type="NCBI Taxonomy" id="111878"/>
    <lineage>
        <taxon>Eukaryota</taxon>
        <taxon>Metazoa</taxon>
        <taxon>Porifera</taxon>
        <taxon>Hexactinellida</taxon>
        <taxon>Hexasterophora</taxon>
        <taxon>Lyssacinosida</taxon>
        <taxon>Leucopsacidae</taxon>
        <taxon>Oopsacas</taxon>
    </lineage>
</organism>
<dbReference type="GO" id="GO:0000226">
    <property type="term" value="P:microtubule cytoskeleton organization"/>
    <property type="evidence" value="ECO:0007669"/>
    <property type="project" value="TreeGrafter"/>
</dbReference>
<keyword evidence="6" id="KW-0547">Nucleotide-binding</keyword>
<evidence type="ECO:0000256" key="17">
    <source>
        <dbReference type="SAM" id="MobiDB-lite"/>
    </source>
</evidence>
<keyword evidence="3" id="KW-0963">Cytoplasm</keyword>
<sequence>MSIPNTAPTKPATLVRWATDVEKSVITANCEKRPGWVRGNIENDDWNFYWTSVFTTRSIFSLETGYRLADDQIISHFPNHYELTRKDHMVRNCKRYRKDLEREGNPLADKDEFGRYVYLDFLPQTYILPADYNIFVEEFRRNPSSTWIVKPAGKAQGIGIFLVNKISQIKKWSKDKAGSQQIPHTKDVYIISKYIPDPLLIGGKKFDLRMYVLVTSYTPLKAYVHTQGFCRFCTVKYTASLNELDNLFVHLTNVAIQKHGEEYNETHGGKWSIKNLRLFLEGTYGKRASDKCFDEIFWLIHHSLKAMQGVISTDRHCFELYGYDVIIDEALKPWLIEVNASPSLVTTTANDRMMKYDILNDMINIVIPPGEGVDTRVKRGPPKVLGGFEVLCDEEQRLLEAKQFERRDSRAGNKGKSVKRLSTWK</sequence>
<dbReference type="GO" id="GO:0070740">
    <property type="term" value="F:tubulin-glutamic acid ligase activity"/>
    <property type="evidence" value="ECO:0007669"/>
    <property type="project" value="TreeGrafter"/>
</dbReference>
<evidence type="ECO:0000256" key="9">
    <source>
        <dbReference type="ARBA" id="ARBA00023212"/>
    </source>
</evidence>
<evidence type="ECO:0000256" key="8">
    <source>
        <dbReference type="ARBA" id="ARBA00023069"/>
    </source>
</evidence>
<gene>
    <name evidence="18" type="ORF">LOD99_15305</name>
</gene>
<keyword evidence="9" id="KW-0206">Cytoskeleton</keyword>
<accession>A0AAV7KCB2</accession>
<dbReference type="PANTHER" id="PTHR12241">
    <property type="entry name" value="TUBULIN POLYGLUTAMYLASE"/>
    <property type="match status" value="1"/>
</dbReference>
<dbReference type="GO" id="GO:0015631">
    <property type="term" value="F:tubulin binding"/>
    <property type="evidence" value="ECO:0007669"/>
    <property type="project" value="TreeGrafter"/>
</dbReference>
<keyword evidence="5" id="KW-0493">Microtubule</keyword>
<keyword evidence="19" id="KW-1185">Reference proteome</keyword>
<protein>
    <recommendedName>
        <fullName evidence="13">Polyglutamylase complex subunit TTLL1</fullName>
    </recommendedName>
    <alternativeName>
        <fullName evidence="14">Tubulin polyglutamylase TTLL1</fullName>
    </alternativeName>
    <alternativeName>
        <fullName evidence="16">Tubulin polyglutamylase complex subunit 3</fullName>
    </alternativeName>
    <alternativeName>
        <fullName evidence="15">Tubulin--tyrosine ligase-like protein 1</fullName>
    </alternativeName>
</protein>
<comment type="similarity">
    <text evidence="2">Belongs to the tubulin polyglutamylase family.</text>
</comment>
<evidence type="ECO:0000313" key="19">
    <source>
        <dbReference type="Proteomes" id="UP001165289"/>
    </source>
</evidence>
<evidence type="ECO:0000256" key="6">
    <source>
        <dbReference type="ARBA" id="ARBA00022741"/>
    </source>
</evidence>
<evidence type="ECO:0000256" key="12">
    <source>
        <dbReference type="ARBA" id="ARBA00062645"/>
    </source>
</evidence>
<evidence type="ECO:0000256" key="13">
    <source>
        <dbReference type="ARBA" id="ARBA00074800"/>
    </source>
</evidence>
<dbReference type="GO" id="GO:0005524">
    <property type="term" value="F:ATP binding"/>
    <property type="evidence" value="ECO:0007669"/>
    <property type="project" value="UniProtKB-KW"/>
</dbReference>
<reference evidence="18 19" key="1">
    <citation type="journal article" date="2023" name="BMC Biol.">
        <title>The compact genome of the sponge Oopsacas minuta (Hexactinellida) is lacking key metazoan core genes.</title>
        <authorList>
            <person name="Santini S."/>
            <person name="Schenkelaars Q."/>
            <person name="Jourda C."/>
            <person name="Duchesne M."/>
            <person name="Belahbib H."/>
            <person name="Rocher C."/>
            <person name="Selva M."/>
            <person name="Riesgo A."/>
            <person name="Vervoort M."/>
            <person name="Leys S.P."/>
            <person name="Kodjabachian L."/>
            <person name="Le Bivic A."/>
            <person name="Borchiellini C."/>
            <person name="Claverie J.M."/>
            <person name="Renard E."/>
        </authorList>
    </citation>
    <scope>NUCLEOTIDE SEQUENCE [LARGE SCALE GENOMIC DNA]</scope>
    <source>
        <strain evidence="18">SPO-2</strain>
    </source>
</reference>
<dbReference type="Pfam" id="PF03133">
    <property type="entry name" value="TTL"/>
    <property type="match status" value="1"/>
</dbReference>
<comment type="catalytic activity">
    <reaction evidence="11">
        <text>(L-glutamyl)(n)-gamma-L-glutamyl-L-glutamyl-[protein] + L-glutamate + ATP = (L-glutamyl)(n+1)-gamma-L-glutamyl-L-glutamyl-[protein] + ADP + phosphate + H(+)</text>
        <dbReference type="Rhea" id="RHEA:60148"/>
        <dbReference type="Rhea" id="RHEA-COMP:15519"/>
        <dbReference type="Rhea" id="RHEA-COMP:15675"/>
        <dbReference type="ChEBI" id="CHEBI:15378"/>
        <dbReference type="ChEBI" id="CHEBI:29985"/>
        <dbReference type="ChEBI" id="CHEBI:30616"/>
        <dbReference type="ChEBI" id="CHEBI:43474"/>
        <dbReference type="ChEBI" id="CHEBI:143623"/>
        <dbReference type="ChEBI" id="CHEBI:456216"/>
    </reaction>
    <physiologicalReaction direction="left-to-right" evidence="11">
        <dbReference type="Rhea" id="RHEA:60149"/>
    </physiologicalReaction>
</comment>
<comment type="subunit">
    <text evidence="12">Part of the neuronal tubulin polyglutamylase complex which contains TPGS1, TPGS2, TTLL1, LRRC49 and NICN1. Interacts with PCM1, CSTPP1 and LRRC49.</text>
</comment>
<evidence type="ECO:0000256" key="7">
    <source>
        <dbReference type="ARBA" id="ARBA00022840"/>
    </source>
</evidence>
<evidence type="ECO:0000256" key="2">
    <source>
        <dbReference type="ARBA" id="ARBA00006118"/>
    </source>
</evidence>
<dbReference type="GO" id="GO:0005874">
    <property type="term" value="C:microtubule"/>
    <property type="evidence" value="ECO:0007669"/>
    <property type="project" value="UniProtKB-KW"/>
</dbReference>
<dbReference type="SUPFAM" id="SSF56059">
    <property type="entry name" value="Glutathione synthetase ATP-binding domain-like"/>
    <property type="match status" value="1"/>
</dbReference>
<evidence type="ECO:0000256" key="14">
    <source>
        <dbReference type="ARBA" id="ARBA00075351"/>
    </source>
</evidence>
<keyword evidence="7" id="KW-0067">ATP-binding</keyword>
<keyword evidence="8" id="KW-0969">Cilium</keyword>
<evidence type="ECO:0000256" key="1">
    <source>
        <dbReference type="ARBA" id="ARBA00004120"/>
    </source>
</evidence>
<evidence type="ECO:0000256" key="5">
    <source>
        <dbReference type="ARBA" id="ARBA00022701"/>
    </source>
</evidence>
<dbReference type="AlphaFoldDB" id="A0AAV7KCB2"/>
<evidence type="ECO:0000256" key="3">
    <source>
        <dbReference type="ARBA" id="ARBA00022490"/>
    </source>
</evidence>
<dbReference type="PANTHER" id="PTHR12241:SF31">
    <property type="entry name" value="POLYGLUTAMYLASE COMPLEX SUBUNIT TTLL1"/>
    <property type="match status" value="1"/>
</dbReference>
<evidence type="ECO:0000313" key="18">
    <source>
        <dbReference type="EMBL" id="KAI6658505.1"/>
    </source>
</evidence>
<comment type="caution">
    <text evidence="18">The sequence shown here is derived from an EMBL/GenBank/DDBJ whole genome shotgun (WGS) entry which is preliminary data.</text>
</comment>
<dbReference type="InterPro" id="IPR004344">
    <property type="entry name" value="TTL/TTLL_fam"/>
</dbReference>
<evidence type="ECO:0000256" key="10">
    <source>
        <dbReference type="ARBA" id="ARBA00023273"/>
    </source>
</evidence>
<name>A0AAV7KCB2_9METZ</name>